<feature type="compositionally biased region" description="Basic residues" evidence="2">
    <location>
        <begin position="310"/>
        <end position="321"/>
    </location>
</feature>
<gene>
    <name evidence="4" type="primary">FAM98C</name>
</gene>
<dbReference type="GO" id="GO:0072669">
    <property type="term" value="C:tRNA-splicing ligase complex"/>
    <property type="evidence" value="ECO:0007669"/>
    <property type="project" value="TreeGrafter"/>
</dbReference>
<dbReference type="AlphaFoldDB" id="A0A6P8S7Q6"/>
<organism evidence="3 4">
    <name type="scientific">Geotrypetes seraphini</name>
    <name type="common">Gaboon caecilian</name>
    <name type="synonym">Caecilia seraphini</name>
    <dbReference type="NCBI Taxonomy" id="260995"/>
    <lineage>
        <taxon>Eukaryota</taxon>
        <taxon>Metazoa</taxon>
        <taxon>Chordata</taxon>
        <taxon>Craniata</taxon>
        <taxon>Vertebrata</taxon>
        <taxon>Euteleostomi</taxon>
        <taxon>Amphibia</taxon>
        <taxon>Gymnophiona</taxon>
        <taxon>Geotrypetes</taxon>
    </lineage>
</organism>
<feature type="region of interest" description="Disordered" evidence="2">
    <location>
        <begin position="276"/>
        <end position="321"/>
    </location>
</feature>
<protein>
    <submittedName>
        <fullName evidence="4">Protein FAM98C isoform X3</fullName>
    </submittedName>
</protein>
<dbReference type="PANTHER" id="PTHR31353">
    <property type="entry name" value="FAM98"/>
    <property type="match status" value="1"/>
</dbReference>
<evidence type="ECO:0000313" key="3">
    <source>
        <dbReference type="Proteomes" id="UP000515159"/>
    </source>
</evidence>
<dbReference type="InterPro" id="IPR018797">
    <property type="entry name" value="FAM98"/>
</dbReference>
<reference evidence="4" key="1">
    <citation type="submission" date="2025-08" db="UniProtKB">
        <authorList>
            <consortium name="RefSeq"/>
        </authorList>
    </citation>
    <scope>IDENTIFICATION</scope>
</reference>
<name>A0A6P8S7Q6_GEOSA</name>
<comment type="similarity">
    <text evidence="1">Belongs to the FAM98 family.</text>
</comment>
<feature type="compositionally biased region" description="Basic and acidic residues" evidence="2">
    <location>
        <begin position="297"/>
        <end position="309"/>
    </location>
</feature>
<keyword evidence="3" id="KW-1185">Reference proteome</keyword>
<dbReference type="CTD" id="147965"/>
<proteinExistence type="inferred from homology"/>
<evidence type="ECO:0000313" key="4">
    <source>
        <dbReference type="RefSeq" id="XP_033812646.1"/>
    </source>
</evidence>
<dbReference type="Proteomes" id="UP000515159">
    <property type="component" value="Chromosome 8"/>
</dbReference>
<dbReference type="GeneID" id="117365855"/>
<evidence type="ECO:0000256" key="2">
    <source>
        <dbReference type="SAM" id="MobiDB-lite"/>
    </source>
</evidence>
<evidence type="ECO:0000256" key="1">
    <source>
        <dbReference type="ARBA" id="ARBA00007218"/>
    </source>
</evidence>
<sequence>MSAESVPCSSPVVLRPVLRALGYEGSLMDEEEEEEVALAKLVSGGASCQELTALCCWLVTELRLLCLLEEDVSPTSGPEDADTFQLEMSGVLSELHCPYTLLTSGHVTSRLTDAKNCLLLLEFLSSELQAARLLSSRPFPVPEKNEAAEELRQISLALNMPESTLSSPASQLLEGMRAKEQLQQIQQTLRSEYECRMRMLVSRFHVTLQSFHWSERSKDREKEMFQVYTPLRSALTVQSHVTLAHILAMREDTSRIVKTSSGASREKTSCSVNKVLMGSVPDRGGRPNEIEPPMPMWEKRREWKGDSSQKHWKKHGRKKNR</sequence>
<dbReference type="PANTHER" id="PTHR31353:SF10">
    <property type="entry name" value="PROTEIN FAM98C"/>
    <property type="match status" value="1"/>
</dbReference>
<dbReference type="RefSeq" id="XP_033812646.1">
    <property type="nucleotide sequence ID" value="XM_033956755.1"/>
</dbReference>
<dbReference type="Pfam" id="PF10239">
    <property type="entry name" value="DUF2465"/>
    <property type="match status" value="2"/>
</dbReference>
<accession>A0A6P8S7Q6</accession>